<evidence type="ECO:0000313" key="3">
    <source>
        <dbReference type="Proteomes" id="UP000006242"/>
    </source>
</evidence>
<evidence type="ECO:0000313" key="2">
    <source>
        <dbReference type="EMBL" id="ERJ18274.1"/>
    </source>
</evidence>
<dbReference type="Proteomes" id="UP000006242">
    <property type="component" value="Unassembled WGS sequence"/>
</dbReference>
<reference evidence="2 3" key="1">
    <citation type="journal article" date="2011" name="J. Bacteriol.">
        <title>Genome sequence of Salinisphaera shabanensis, a gammaproteobacterium from the harsh, variable environment of the brine-seawater interface of the Shaban Deep in the Red Sea.</title>
        <authorList>
            <person name="Antunes A."/>
            <person name="Alam I."/>
            <person name="Bajic V.B."/>
            <person name="Stingl U."/>
        </authorList>
    </citation>
    <scope>NUCLEOTIDE SEQUENCE [LARGE SCALE GENOMIC DNA]</scope>
    <source>
        <strain evidence="2 3">E1L3A</strain>
    </source>
</reference>
<dbReference type="AlphaFoldDB" id="U2FQ56"/>
<proteinExistence type="predicted"/>
<keyword evidence="1" id="KW-0472">Membrane</keyword>
<protein>
    <recommendedName>
        <fullName evidence="4">Toxin CptA</fullName>
    </recommendedName>
</protein>
<feature type="transmembrane region" description="Helical" evidence="1">
    <location>
        <begin position="21"/>
        <end position="37"/>
    </location>
</feature>
<dbReference type="RefSeq" id="WP_006915404.1">
    <property type="nucleotide sequence ID" value="NZ_AFNV02000021.1"/>
</dbReference>
<dbReference type="InterPro" id="IPR009883">
    <property type="entry name" value="YgfX"/>
</dbReference>
<evidence type="ECO:0000256" key="1">
    <source>
        <dbReference type="SAM" id="Phobius"/>
    </source>
</evidence>
<evidence type="ECO:0008006" key="4">
    <source>
        <dbReference type="Google" id="ProtNLM"/>
    </source>
</evidence>
<keyword evidence="1" id="KW-1133">Transmembrane helix</keyword>
<organism evidence="2 3">
    <name type="scientific">Salinisphaera shabanensis E1L3A</name>
    <dbReference type="NCBI Taxonomy" id="1033802"/>
    <lineage>
        <taxon>Bacteria</taxon>
        <taxon>Pseudomonadati</taxon>
        <taxon>Pseudomonadota</taxon>
        <taxon>Gammaproteobacteria</taxon>
        <taxon>Salinisphaerales</taxon>
        <taxon>Salinisphaeraceae</taxon>
        <taxon>Salinisphaera</taxon>
    </lineage>
</organism>
<gene>
    <name evidence="2" type="ORF">SSPSH_002902</name>
</gene>
<sequence>MSNPFADTLHLRVRASAAHRVFIAVLHIAAAVLITLMGIARPWLFFLLPAIAVAGRYAYRDASLGRPGSIHHLRWQHDGQWRWQTASGEWERGRLVGVFTAGDWLVVLRLRAEHHRLRTRTCVLFRDALPVQAHRHLRARLTIAPALDAPDTA</sequence>
<dbReference type="STRING" id="1033802.SSPSH_002902"/>
<dbReference type="Pfam" id="PF07254">
    <property type="entry name" value="Cpta_toxin"/>
    <property type="match status" value="1"/>
</dbReference>
<dbReference type="OrthoDB" id="5772185at2"/>
<keyword evidence="1" id="KW-0812">Transmembrane</keyword>
<dbReference type="EMBL" id="AFNV02000021">
    <property type="protein sequence ID" value="ERJ18274.1"/>
    <property type="molecule type" value="Genomic_DNA"/>
</dbReference>
<reference evidence="2 3" key="2">
    <citation type="journal article" date="2013" name="PLoS ONE">
        <title>INDIGO - INtegrated Data Warehouse of MIcrobial GenOmes with Examples from the Red Sea Extremophiles.</title>
        <authorList>
            <person name="Alam I."/>
            <person name="Antunes A."/>
            <person name="Kamau A.A."/>
            <person name="Ba Alawi W."/>
            <person name="Kalkatawi M."/>
            <person name="Stingl U."/>
            <person name="Bajic V.B."/>
        </authorList>
    </citation>
    <scope>NUCLEOTIDE SEQUENCE [LARGE SCALE GENOMIC DNA]</scope>
    <source>
        <strain evidence="2 3">E1L3A</strain>
    </source>
</reference>
<name>U2FQ56_9GAMM</name>
<keyword evidence="3" id="KW-1185">Reference proteome</keyword>
<comment type="caution">
    <text evidence="2">The sequence shown here is derived from an EMBL/GenBank/DDBJ whole genome shotgun (WGS) entry which is preliminary data.</text>
</comment>
<accession>U2FQ56</accession>